<keyword evidence="5 9" id="KW-0479">Metal-binding</keyword>
<dbReference type="InterPro" id="IPR026992">
    <property type="entry name" value="DIOX_N"/>
</dbReference>
<evidence type="ECO:0000256" key="4">
    <source>
        <dbReference type="ARBA" id="ARBA00022490"/>
    </source>
</evidence>
<organism evidence="11 12">
    <name type="scientific">Gossypium trilobum</name>
    <dbReference type="NCBI Taxonomy" id="34281"/>
    <lineage>
        <taxon>Eukaryota</taxon>
        <taxon>Viridiplantae</taxon>
        <taxon>Streptophyta</taxon>
        <taxon>Embryophyta</taxon>
        <taxon>Tracheophyta</taxon>
        <taxon>Spermatophyta</taxon>
        <taxon>Magnoliopsida</taxon>
        <taxon>eudicotyledons</taxon>
        <taxon>Gunneridae</taxon>
        <taxon>Pentapetalae</taxon>
        <taxon>rosids</taxon>
        <taxon>malvids</taxon>
        <taxon>Malvales</taxon>
        <taxon>Malvaceae</taxon>
        <taxon>Malvoideae</taxon>
        <taxon>Gossypium</taxon>
    </lineage>
</organism>
<sequence>YLACARCSSTGSLVLTEPVSTLNGGDLQTECLETKNPSSFTIGNTAQEKGLDYVPECYVVSPSKSSSSGTEKARIPTIDMSRLRMNGNKRSIAIEELGEACRHRGFFQVVNHGISQSILDEALAMAFGFFDLPSEEKLKFKSNDVYNPVRYGTSLKDGADKVQFWRVFLKHYAHPLDAWIDSWPHNPPQYREKMGKYCAQVRNLALELMGMIIESLRISPNRLTPKMDRGMQVMAVNCYPPCPKPEMALGLPPHSDYTCLTIILQSSTGLEILDTDDGNWKMVPELHGALQVHIGDHFEVMSNGVYKSVVHRATLNSEKTRISIASLHSLGMDDKMETANELIDEQNPKRYKESSFRDFLDFLANNDIADGKHFIDTLKF</sequence>
<dbReference type="Pfam" id="PF03171">
    <property type="entry name" value="2OG-FeII_Oxy"/>
    <property type="match status" value="1"/>
</dbReference>
<comment type="similarity">
    <text evidence="3 9">Belongs to the iron/ascorbate-dependent oxidoreductase family.</text>
</comment>
<feature type="domain" description="Fe2OG dioxygenase" evidence="10">
    <location>
        <begin position="229"/>
        <end position="330"/>
    </location>
</feature>
<name>A0A7J9D8U8_9ROSI</name>
<dbReference type="InterPro" id="IPR050295">
    <property type="entry name" value="Plant_2OG-oxidoreductases"/>
</dbReference>
<dbReference type="AlphaFoldDB" id="A0A7J9D8U8"/>
<evidence type="ECO:0000313" key="11">
    <source>
        <dbReference type="EMBL" id="MBA0757149.1"/>
    </source>
</evidence>
<proteinExistence type="inferred from homology"/>
<evidence type="ECO:0000313" key="12">
    <source>
        <dbReference type="Proteomes" id="UP000593568"/>
    </source>
</evidence>
<dbReference type="InterPro" id="IPR044861">
    <property type="entry name" value="IPNS-like_FE2OG_OXY"/>
</dbReference>
<dbReference type="Pfam" id="PF14226">
    <property type="entry name" value="DIOX_N"/>
    <property type="match status" value="1"/>
</dbReference>
<evidence type="ECO:0000256" key="9">
    <source>
        <dbReference type="RuleBase" id="RU003682"/>
    </source>
</evidence>
<dbReference type="InterPro" id="IPR005123">
    <property type="entry name" value="Oxoglu/Fe-dep_dioxygenase_dom"/>
</dbReference>
<keyword evidence="4" id="KW-0963">Cytoplasm</keyword>
<dbReference type="Gene3D" id="2.60.120.330">
    <property type="entry name" value="B-lactam Antibiotic, Isopenicillin N Synthase, Chain"/>
    <property type="match status" value="1"/>
</dbReference>
<keyword evidence="6 9" id="KW-0408">Iron</keyword>
<gene>
    <name evidence="11" type="ORF">Gotri_020261</name>
</gene>
<dbReference type="Proteomes" id="UP000593568">
    <property type="component" value="Unassembled WGS sequence"/>
</dbReference>
<accession>A0A7J9D8U8</accession>
<keyword evidence="9" id="KW-0560">Oxidoreductase</keyword>
<dbReference type="EMBL" id="JABEZW010000001">
    <property type="protein sequence ID" value="MBA0757149.1"/>
    <property type="molecule type" value="Genomic_DNA"/>
</dbReference>
<keyword evidence="12" id="KW-1185">Reference proteome</keyword>
<evidence type="ECO:0000256" key="8">
    <source>
        <dbReference type="ARBA" id="ARBA00059922"/>
    </source>
</evidence>
<comment type="caution">
    <text evidence="11">The sequence shown here is derived from an EMBL/GenBank/DDBJ whole genome shotgun (WGS) entry which is preliminary data.</text>
</comment>
<comment type="function">
    <text evidence="8">Involved in the regulation of shoot development and salicylic acid (SA) homeostasis.</text>
</comment>
<dbReference type="GO" id="GO:0046872">
    <property type="term" value="F:metal ion binding"/>
    <property type="evidence" value="ECO:0007669"/>
    <property type="project" value="UniProtKB-KW"/>
</dbReference>
<evidence type="ECO:0000256" key="6">
    <source>
        <dbReference type="ARBA" id="ARBA00023004"/>
    </source>
</evidence>
<evidence type="ECO:0000256" key="1">
    <source>
        <dbReference type="ARBA" id="ARBA00004123"/>
    </source>
</evidence>
<dbReference type="PROSITE" id="PS51471">
    <property type="entry name" value="FE2OG_OXY"/>
    <property type="match status" value="1"/>
</dbReference>
<dbReference type="SUPFAM" id="SSF51197">
    <property type="entry name" value="Clavaminate synthase-like"/>
    <property type="match status" value="1"/>
</dbReference>
<feature type="non-terminal residue" evidence="11">
    <location>
        <position position="380"/>
    </location>
</feature>
<dbReference type="GO" id="GO:0005737">
    <property type="term" value="C:cytoplasm"/>
    <property type="evidence" value="ECO:0007669"/>
    <property type="project" value="UniProtKB-SubCell"/>
</dbReference>
<keyword evidence="7" id="KW-0539">Nucleus</keyword>
<dbReference type="PANTHER" id="PTHR47991">
    <property type="entry name" value="OXOGLUTARATE/IRON-DEPENDENT DIOXYGENASE"/>
    <property type="match status" value="1"/>
</dbReference>
<dbReference type="GO" id="GO:0016491">
    <property type="term" value="F:oxidoreductase activity"/>
    <property type="evidence" value="ECO:0007669"/>
    <property type="project" value="UniProtKB-KW"/>
</dbReference>
<evidence type="ECO:0000259" key="10">
    <source>
        <dbReference type="PROSITE" id="PS51471"/>
    </source>
</evidence>
<protein>
    <recommendedName>
        <fullName evidence="10">Fe2OG dioxygenase domain-containing protein</fullName>
    </recommendedName>
</protein>
<reference evidence="11 12" key="1">
    <citation type="journal article" date="2019" name="Genome Biol. Evol.">
        <title>Insights into the evolution of the New World diploid cottons (Gossypium, subgenus Houzingenia) based on genome sequencing.</title>
        <authorList>
            <person name="Grover C.E."/>
            <person name="Arick M.A. 2nd"/>
            <person name="Thrash A."/>
            <person name="Conover J.L."/>
            <person name="Sanders W.S."/>
            <person name="Peterson D.G."/>
            <person name="Frelichowski J.E."/>
            <person name="Scheffler J.A."/>
            <person name="Scheffler B.E."/>
            <person name="Wendel J.F."/>
        </authorList>
    </citation>
    <scope>NUCLEOTIDE SEQUENCE [LARGE SCALE GENOMIC DNA]</scope>
    <source>
        <strain evidence="11">8</strain>
        <tissue evidence="11">Leaf</tissue>
    </source>
</reference>
<evidence type="ECO:0000256" key="2">
    <source>
        <dbReference type="ARBA" id="ARBA00004496"/>
    </source>
</evidence>
<dbReference type="FunFam" id="2.60.120.330:FF:000015">
    <property type="entry name" value="Protein DMR6-LIKE OXYGENASE 1"/>
    <property type="match status" value="1"/>
</dbReference>
<dbReference type="InterPro" id="IPR027443">
    <property type="entry name" value="IPNS-like_sf"/>
</dbReference>
<dbReference type="GO" id="GO:0005634">
    <property type="term" value="C:nucleus"/>
    <property type="evidence" value="ECO:0007669"/>
    <property type="project" value="UniProtKB-SubCell"/>
</dbReference>
<evidence type="ECO:0000256" key="5">
    <source>
        <dbReference type="ARBA" id="ARBA00022723"/>
    </source>
</evidence>
<evidence type="ECO:0000256" key="7">
    <source>
        <dbReference type="ARBA" id="ARBA00023242"/>
    </source>
</evidence>
<comment type="subcellular location">
    <subcellularLocation>
        <location evidence="2">Cytoplasm</location>
    </subcellularLocation>
    <subcellularLocation>
        <location evidence="1">Nucleus</location>
    </subcellularLocation>
</comment>
<evidence type="ECO:0000256" key="3">
    <source>
        <dbReference type="ARBA" id="ARBA00008056"/>
    </source>
</evidence>